<dbReference type="RefSeq" id="WP_306997518.1">
    <property type="nucleotide sequence ID" value="NZ_JAUSUT010000001.1"/>
</dbReference>
<keyword evidence="3" id="KW-1185">Reference proteome</keyword>
<dbReference type="InterPro" id="IPR036465">
    <property type="entry name" value="vWFA_dom_sf"/>
</dbReference>
<dbReference type="Gene3D" id="3.40.50.410">
    <property type="entry name" value="von Willebrand factor, type A domain"/>
    <property type="match status" value="1"/>
</dbReference>
<dbReference type="SUPFAM" id="SSF53300">
    <property type="entry name" value="vWA-like"/>
    <property type="match status" value="1"/>
</dbReference>
<accession>A0ABU0F472</accession>
<name>A0ABU0F472_9PSEU</name>
<dbReference type="Proteomes" id="UP001229651">
    <property type="component" value="Unassembled WGS sequence"/>
</dbReference>
<feature type="domain" description="VWFA" evidence="1">
    <location>
        <begin position="344"/>
        <end position="536"/>
    </location>
</feature>
<gene>
    <name evidence="2" type="ORF">FB470_006374</name>
</gene>
<comment type="caution">
    <text evidence="2">The sequence shown here is derived from an EMBL/GenBank/DDBJ whole genome shotgun (WGS) entry which is preliminary data.</text>
</comment>
<dbReference type="Pfam" id="PF13531">
    <property type="entry name" value="SBP_bac_11"/>
    <property type="match status" value="1"/>
</dbReference>
<protein>
    <recommendedName>
        <fullName evidence="1">VWFA domain-containing protein</fullName>
    </recommendedName>
</protein>
<dbReference type="Pfam" id="PF00092">
    <property type="entry name" value="VWA"/>
    <property type="match status" value="1"/>
</dbReference>
<dbReference type="SMART" id="SM00327">
    <property type="entry name" value="VWA"/>
    <property type="match status" value="1"/>
</dbReference>
<dbReference type="EMBL" id="JAUSUT010000001">
    <property type="protein sequence ID" value="MDQ0382380.1"/>
    <property type="molecule type" value="Genomic_DNA"/>
</dbReference>
<reference evidence="2 3" key="1">
    <citation type="submission" date="2023-07" db="EMBL/GenBank/DDBJ databases">
        <title>Sequencing the genomes of 1000 actinobacteria strains.</title>
        <authorList>
            <person name="Klenk H.-P."/>
        </authorList>
    </citation>
    <scope>NUCLEOTIDE SEQUENCE [LARGE SCALE GENOMIC DNA]</scope>
    <source>
        <strain evidence="2 3">DSM 45805</strain>
    </source>
</reference>
<proteinExistence type="predicted"/>
<evidence type="ECO:0000259" key="1">
    <source>
        <dbReference type="PROSITE" id="PS50234"/>
    </source>
</evidence>
<sequence length="542" mass="55923">MGRHSSPARRRRPRRAWAVAGVLVVLAGAGWFAADLVHNRSGCDEPVVVRIAAAPGVAPAIAQVARRVAQTECAAFEVNAVDSASVAQSLALSDGADRPDVWVPESTLQLRRAKGVGAEEVTAGTSIASSPVVFALTEEAATGLGWPGRIPSWADVLAAPGLTLGVPDPGRDPAGLSALVGIRAAVPGADTYAAALRRLSPNALSTSDELFARLSDPAQPVNGFPASENAVLRHNVRNGVAGSRTGLVATYQAEAPALDYPFAVLGGSSGDERAAAGALLSALLGLEGMNALANAGFRTPDGRYLRDGSAQNVSGRTVPSAAVPTDAEVDALLGQWARINTSSRARVLIDVSGSMNEVVPGTGQTRMELTTEAAARGLGLFKSTSETSVWEFATRLDGDRDYREVLPMRPVSEQLATGAADRLRAIRATPDGDTGLYDTVLAAYRVACAEWQPGRLNLVIVLTDGRNDDADGVTRDALLAELARLADPGRPVAIIGIGIGPDADLADLAAITAPTGGQSFAAPDPSRIGDVFYGALARLSGS</sequence>
<evidence type="ECO:0000313" key="3">
    <source>
        <dbReference type="Proteomes" id="UP001229651"/>
    </source>
</evidence>
<dbReference type="PROSITE" id="PS50234">
    <property type="entry name" value="VWFA"/>
    <property type="match status" value="1"/>
</dbReference>
<organism evidence="2 3">
    <name type="scientific">Amycolatopsis thermophila</name>
    <dbReference type="NCBI Taxonomy" id="206084"/>
    <lineage>
        <taxon>Bacteria</taxon>
        <taxon>Bacillati</taxon>
        <taxon>Actinomycetota</taxon>
        <taxon>Actinomycetes</taxon>
        <taxon>Pseudonocardiales</taxon>
        <taxon>Pseudonocardiaceae</taxon>
        <taxon>Amycolatopsis</taxon>
    </lineage>
</organism>
<dbReference type="SUPFAM" id="SSF53850">
    <property type="entry name" value="Periplasmic binding protein-like II"/>
    <property type="match status" value="1"/>
</dbReference>
<evidence type="ECO:0000313" key="2">
    <source>
        <dbReference type="EMBL" id="MDQ0382380.1"/>
    </source>
</evidence>
<dbReference type="InterPro" id="IPR002035">
    <property type="entry name" value="VWF_A"/>
</dbReference>